<protein>
    <submittedName>
        <fullName evidence="1">Uncharacterized protein</fullName>
    </submittedName>
</protein>
<organism evidence="1 2">
    <name type="scientific">Sphagnurus paluster</name>
    <dbReference type="NCBI Taxonomy" id="117069"/>
    <lineage>
        <taxon>Eukaryota</taxon>
        <taxon>Fungi</taxon>
        <taxon>Dikarya</taxon>
        <taxon>Basidiomycota</taxon>
        <taxon>Agaricomycotina</taxon>
        <taxon>Agaricomycetes</taxon>
        <taxon>Agaricomycetidae</taxon>
        <taxon>Agaricales</taxon>
        <taxon>Tricholomatineae</taxon>
        <taxon>Lyophyllaceae</taxon>
        <taxon>Sphagnurus</taxon>
    </lineage>
</organism>
<accession>A0A9P7K2J5</accession>
<proteinExistence type="predicted"/>
<dbReference type="Proteomes" id="UP000717328">
    <property type="component" value="Unassembled WGS sequence"/>
</dbReference>
<reference evidence="1" key="1">
    <citation type="submission" date="2021-02" db="EMBL/GenBank/DDBJ databases">
        <authorList>
            <person name="Nieuwenhuis M."/>
            <person name="Van De Peppel L.J.J."/>
        </authorList>
    </citation>
    <scope>NUCLEOTIDE SEQUENCE</scope>
    <source>
        <strain evidence="1">D49</strain>
    </source>
</reference>
<reference evidence="1" key="2">
    <citation type="submission" date="2021-10" db="EMBL/GenBank/DDBJ databases">
        <title>Phylogenomics reveals ancestral predisposition of the termite-cultivated fungus Termitomyces towards a domesticated lifestyle.</title>
        <authorList>
            <person name="Auxier B."/>
            <person name="Grum-Grzhimaylo A."/>
            <person name="Cardenas M.E."/>
            <person name="Lodge J.D."/>
            <person name="Laessoe T."/>
            <person name="Pedersen O."/>
            <person name="Smith M.E."/>
            <person name="Kuyper T.W."/>
            <person name="Franco-Molano E.A."/>
            <person name="Baroni T.J."/>
            <person name="Aanen D.K."/>
        </authorList>
    </citation>
    <scope>NUCLEOTIDE SEQUENCE</scope>
    <source>
        <strain evidence="1">D49</strain>
    </source>
</reference>
<evidence type="ECO:0000313" key="1">
    <source>
        <dbReference type="EMBL" id="KAG5635666.1"/>
    </source>
</evidence>
<sequence length="210" mass="23112">MAAAPTYPFAIPSLSQTVPALPVFHNLDTNVAINAGDPIDPAQTPYAPENPVVTLDMVERAELRLLAIRQAHAGVAYGPGIMDGIAAIQRDINTIKDDLKLNNALALNHAVIGRNQLNQPIVEPLRKTTPGHKFNHPITITTGADRQGLQQPPQPAAIGDVPVNFKQDLSTYNRKDIAEMILFYNIDFGIILNDNVSQRRDKLTRFFTEY</sequence>
<keyword evidence="2" id="KW-1185">Reference proteome</keyword>
<gene>
    <name evidence="1" type="ORF">H0H81_010485</name>
</gene>
<name>A0A9P7K2J5_9AGAR</name>
<comment type="caution">
    <text evidence="1">The sequence shown here is derived from an EMBL/GenBank/DDBJ whole genome shotgun (WGS) entry which is preliminary data.</text>
</comment>
<dbReference type="EMBL" id="JABCKI010006044">
    <property type="protein sequence ID" value="KAG5635666.1"/>
    <property type="molecule type" value="Genomic_DNA"/>
</dbReference>
<dbReference type="OrthoDB" id="3047760at2759"/>
<dbReference type="AlphaFoldDB" id="A0A9P7K2J5"/>
<evidence type="ECO:0000313" key="2">
    <source>
        <dbReference type="Proteomes" id="UP000717328"/>
    </source>
</evidence>